<evidence type="ECO:0000256" key="1">
    <source>
        <dbReference type="SAM" id="MobiDB-lite"/>
    </source>
</evidence>
<reference evidence="2" key="1">
    <citation type="submission" date="2024-01" db="EMBL/GenBank/DDBJ databases">
        <authorList>
            <person name="Webb A."/>
        </authorList>
    </citation>
    <scope>NUCLEOTIDE SEQUENCE</scope>
    <source>
        <strain evidence="2">Pm1</strain>
    </source>
</reference>
<protein>
    <submittedName>
        <fullName evidence="2">Uncharacterized protein</fullName>
    </submittedName>
</protein>
<name>A0AAV1TZW0_9STRA</name>
<feature type="compositionally biased region" description="Basic and acidic residues" evidence="1">
    <location>
        <begin position="1"/>
        <end position="16"/>
    </location>
</feature>
<feature type="region of interest" description="Disordered" evidence="1">
    <location>
        <begin position="1"/>
        <end position="21"/>
    </location>
</feature>
<organism evidence="2 3">
    <name type="scientific">Peronospora matthiolae</name>
    <dbReference type="NCBI Taxonomy" id="2874970"/>
    <lineage>
        <taxon>Eukaryota</taxon>
        <taxon>Sar</taxon>
        <taxon>Stramenopiles</taxon>
        <taxon>Oomycota</taxon>
        <taxon>Peronosporomycetes</taxon>
        <taxon>Peronosporales</taxon>
        <taxon>Peronosporaceae</taxon>
        <taxon>Peronospora</taxon>
    </lineage>
</organism>
<gene>
    <name evidence="2" type="ORF">PM001_LOCUS13105</name>
</gene>
<dbReference type="EMBL" id="CAKLBY020000118">
    <property type="protein sequence ID" value="CAK7927955.1"/>
    <property type="molecule type" value="Genomic_DNA"/>
</dbReference>
<dbReference type="Proteomes" id="UP001162060">
    <property type="component" value="Unassembled WGS sequence"/>
</dbReference>
<comment type="caution">
    <text evidence="2">The sequence shown here is derived from an EMBL/GenBank/DDBJ whole genome shotgun (WGS) entry which is preliminary data.</text>
</comment>
<dbReference type="AlphaFoldDB" id="A0AAV1TZW0"/>
<sequence length="192" mass="21551">MFSHIEPQHEAVEQRFPHTQTSVEQGLPIHNETVEQRFPHTQTSVEQGLPIHNEAVEQGFPHTRTSVEQGLPIHNEAVEQGFPHTRTSVEQRLPIVTEVVEQRLPHTSEAVDDELPPLIDENERAVDLNVNDVVETELPRLAGGVLHPPATATFQPRAVAQDARESVNARKVHADYQDDEILAQAPLTMILY</sequence>
<proteinExistence type="predicted"/>
<accession>A0AAV1TZW0</accession>
<evidence type="ECO:0000313" key="3">
    <source>
        <dbReference type="Proteomes" id="UP001162060"/>
    </source>
</evidence>
<evidence type="ECO:0000313" key="2">
    <source>
        <dbReference type="EMBL" id="CAK7927955.1"/>
    </source>
</evidence>